<dbReference type="Proteomes" id="UP001211065">
    <property type="component" value="Unassembled WGS sequence"/>
</dbReference>
<protein>
    <recommendedName>
        <fullName evidence="5">ETFB lysine methyltransferase</fullName>
    </recommendedName>
    <alternativeName>
        <fullName evidence="4">Protein N-lysine methyltransferase METTL20</fullName>
    </alternativeName>
</protein>
<evidence type="ECO:0000313" key="8">
    <source>
        <dbReference type="Proteomes" id="UP001211065"/>
    </source>
</evidence>
<feature type="signal peptide" evidence="6">
    <location>
        <begin position="1"/>
        <end position="16"/>
    </location>
</feature>
<evidence type="ECO:0000256" key="4">
    <source>
        <dbReference type="ARBA" id="ARBA00041867"/>
    </source>
</evidence>
<dbReference type="InterPro" id="IPR019410">
    <property type="entry name" value="Methyltransf_16"/>
</dbReference>
<comment type="similarity">
    <text evidence="3">Belongs to the methyltransferase superfamily. ETFBKMT family.</text>
</comment>
<evidence type="ECO:0000256" key="2">
    <source>
        <dbReference type="ARBA" id="ARBA00022679"/>
    </source>
</evidence>
<proteinExistence type="inferred from homology"/>
<dbReference type="AlphaFoldDB" id="A0AAD5TV16"/>
<keyword evidence="1" id="KW-0489">Methyltransferase</keyword>
<dbReference type="GO" id="GO:0016279">
    <property type="term" value="F:protein-lysine N-methyltransferase activity"/>
    <property type="evidence" value="ECO:0007669"/>
    <property type="project" value="TreeGrafter"/>
</dbReference>
<dbReference type="InterPro" id="IPR050078">
    <property type="entry name" value="Ribosomal_L11_MeTrfase_PrmA"/>
</dbReference>
<dbReference type="EMBL" id="JADGJW010001083">
    <property type="protein sequence ID" value="KAJ3207039.1"/>
    <property type="molecule type" value="Genomic_DNA"/>
</dbReference>
<feature type="chain" id="PRO_5041945449" description="ETFB lysine methyltransferase" evidence="6">
    <location>
        <begin position="17"/>
        <end position="234"/>
    </location>
</feature>
<dbReference type="GO" id="GO:0032259">
    <property type="term" value="P:methylation"/>
    <property type="evidence" value="ECO:0007669"/>
    <property type="project" value="UniProtKB-KW"/>
</dbReference>
<dbReference type="Gene3D" id="3.40.50.150">
    <property type="entry name" value="Vaccinia Virus protein VP39"/>
    <property type="match status" value="1"/>
</dbReference>
<gene>
    <name evidence="7" type="ORF">HK099_000365</name>
</gene>
<evidence type="ECO:0000256" key="1">
    <source>
        <dbReference type="ARBA" id="ARBA00022603"/>
    </source>
</evidence>
<evidence type="ECO:0000256" key="6">
    <source>
        <dbReference type="SAM" id="SignalP"/>
    </source>
</evidence>
<dbReference type="PANTHER" id="PTHR43648:SF1">
    <property type="entry name" value="ELECTRON TRANSFER FLAVOPROTEIN BETA SUBUNIT LYSINE METHYLTRANSFERASE"/>
    <property type="match status" value="1"/>
</dbReference>
<keyword evidence="8" id="KW-1185">Reference proteome</keyword>
<organism evidence="7 8">
    <name type="scientific">Clydaea vesicula</name>
    <dbReference type="NCBI Taxonomy" id="447962"/>
    <lineage>
        <taxon>Eukaryota</taxon>
        <taxon>Fungi</taxon>
        <taxon>Fungi incertae sedis</taxon>
        <taxon>Chytridiomycota</taxon>
        <taxon>Chytridiomycota incertae sedis</taxon>
        <taxon>Chytridiomycetes</taxon>
        <taxon>Lobulomycetales</taxon>
        <taxon>Lobulomycetaceae</taxon>
        <taxon>Clydaea</taxon>
    </lineage>
</organism>
<dbReference type="PANTHER" id="PTHR43648">
    <property type="entry name" value="ELECTRON TRANSFER FLAVOPROTEIN BETA SUBUNIT LYSINE METHYLTRANSFERASE"/>
    <property type="match status" value="1"/>
</dbReference>
<dbReference type="Pfam" id="PF10294">
    <property type="entry name" value="Methyltransf_16"/>
    <property type="match status" value="1"/>
</dbReference>
<dbReference type="CDD" id="cd02440">
    <property type="entry name" value="AdoMet_MTases"/>
    <property type="match status" value="1"/>
</dbReference>
<name>A0AAD5TV16_9FUNG</name>
<keyword evidence="2" id="KW-0808">Transferase</keyword>
<dbReference type="GO" id="GO:0005759">
    <property type="term" value="C:mitochondrial matrix"/>
    <property type="evidence" value="ECO:0007669"/>
    <property type="project" value="TreeGrafter"/>
</dbReference>
<evidence type="ECO:0000256" key="3">
    <source>
        <dbReference type="ARBA" id="ARBA00037932"/>
    </source>
</evidence>
<keyword evidence="6" id="KW-0732">Signal</keyword>
<evidence type="ECO:0000313" key="7">
    <source>
        <dbReference type="EMBL" id="KAJ3207039.1"/>
    </source>
</evidence>
<dbReference type="SUPFAM" id="SSF53335">
    <property type="entry name" value="S-adenosyl-L-methionine-dependent methyltransferases"/>
    <property type="match status" value="1"/>
</dbReference>
<evidence type="ECO:0000256" key="5">
    <source>
        <dbReference type="ARBA" id="ARBA00042266"/>
    </source>
</evidence>
<reference evidence="7" key="1">
    <citation type="submission" date="2020-05" db="EMBL/GenBank/DDBJ databases">
        <title>Phylogenomic resolution of chytrid fungi.</title>
        <authorList>
            <person name="Stajich J.E."/>
            <person name="Amses K."/>
            <person name="Simmons R."/>
            <person name="Seto K."/>
            <person name="Myers J."/>
            <person name="Bonds A."/>
            <person name="Quandt C.A."/>
            <person name="Barry K."/>
            <person name="Liu P."/>
            <person name="Grigoriev I."/>
            <person name="Longcore J.E."/>
            <person name="James T.Y."/>
        </authorList>
    </citation>
    <scope>NUCLEOTIDE SEQUENCE</scope>
    <source>
        <strain evidence="7">JEL0476</strain>
    </source>
</reference>
<accession>A0AAD5TV16</accession>
<comment type="caution">
    <text evidence="7">The sequence shown here is derived from an EMBL/GenBank/DDBJ whole genome shotgun (WGS) entry which is preliminary data.</text>
</comment>
<dbReference type="InterPro" id="IPR029063">
    <property type="entry name" value="SAM-dependent_MTases_sf"/>
</dbReference>
<sequence length="234" mass="26637">MRGLWATNWISGFILTELMLRSNEFCNFSTEYPSLLELGCGNGMSSIAAAINGKFNVSTTDFDNNALTLSKENAALNNQTSINYFTLNWHNVPSNFPEFDMIIGADIIYMRNSLISISNLILNKLKPNGIAILIDPGRCYVEEFLEHLKAINENRILLLFNLITKTNFKNNFKFVKSLNVLILQKLDSVVDIERSNANFKVFYSHIDKILDQIHVNFTENRVSDNCNLEYGFSV</sequence>